<feature type="domain" description="ABC transporter" evidence="5">
    <location>
        <begin position="2"/>
        <end position="251"/>
    </location>
</feature>
<dbReference type="STRING" id="414004.CENSYa_1054"/>
<dbReference type="InterPro" id="IPR050153">
    <property type="entry name" value="Metal_Ion_Import_ABC"/>
</dbReference>
<comment type="similarity">
    <text evidence="1">Belongs to the ABC transporter superfamily.</text>
</comment>
<reference evidence="6 7" key="1">
    <citation type="journal article" date="2006" name="Proc. Natl. Acad. Sci. U.S.A.">
        <title>Genomic analysis of the uncultivated marine crenarchaeote Cenarchaeum symbiosum.</title>
        <authorList>
            <person name="Hallam S.J."/>
            <person name="Konstantinidis K.T."/>
            <person name="Putnam N."/>
            <person name="Schleper C."/>
            <person name="Watanabe Y."/>
            <person name="Sugahara J."/>
            <person name="Preston C."/>
            <person name="de la Torre J."/>
            <person name="Richardson P.M."/>
            <person name="DeLong E.F."/>
        </authorList>
    </citation>
    <scope>NUCLEOTIDE SEQUENCE [LARGE SCALE GENOMIC DNA]</scope>
    <source>
        <strain evidence="7">A</strain>
    </source>
</reference>
<keyword evidence="2" id="KW-0813">Transport</keyword>
<dbReference type="SUPFAM" id="SSF52540">
    <property type="entry name" value="P-loop containing nucleoside triphosphate hydrolases"/>
    <property type="match status" value="1"/>
</dbReference>
<dbReference type="PANTHER" id="PTHR42734:SF17">
    <property type="entry name" value="METAL TRANSPORT SYSTEM ATP-BINDING PROTEIN TM_0124-RELATED"/>
    <property type="match status" value="1"/>
</dbReference>
<dbReference type="GO" id="GO:0016887">
    <property type="term" value="F:ATP hydrolysis activity"/>
    <property type="evidence" value="ECO:0007669"/>
    <property type="project" value="InterPro"/>
</dbReference>
<evidence type="ECO:0000256" key="1">
    <source>
        <dbReference type="ARBA" id="ARBA00005417"/>
    </source>
</evidence>
<evidence type="ECO:0000256" key="2">
    <source>
        <dbReference type="ARBA" id="ARBA00022448"/>
    </source>
</evidence>
<dbReference type="InterPro" id="IPR003439">
    <property type="entry name" value="ABC_transporter-like_ATP-bd"/>
</dbReference>
<dbReference type="SMART" id="SM00382">
    <property type="entry name" value="AAA"/>
    <property type="match status" value="1"/>
</dbReference>
<sequence length="261" mass="27969">MLAAEHLTVDYGGRAAVDDISFDVLQGDLLGIVGPNGAGKTTMFRAILGLQPHRGAVRLFGHGPRSLRHLVPLVGYVPQKISFDHGFPATVSDVVSLGVSTRRTAKGARLVREAGLEWGRTYGGLGGARERTAAALSTVGLGALAGRRIGELSGGELQRVIIAKSLVNDPLLLILDEPVTGVDAESQAAFYDVMNRINESGTTIIWSSHDLTAIERHAEKVACMDGSLFFHGGKEQFFKDEEALGKYRESAMQMHMHGHDG</sequence>
<keyword evidence="4" id="KW-0067">ATP-binding</keyword>
<keyword evidence="7" id="KW-1185">Reference proteome</keyword>
<evidence type="ECO:0000313" key="6">
    <source>
        <dbReference type="EMBL" id="ABK77685.1"/>
    </source>
</evidence>
<name>A0RWG8_CENSY</name>
<dbReference type="Gene3D" id="3.40.50.300">
    <property type="entry name" value="P-loop containing nucleotide triphosphate hydrolases"/>
    <property type="match status" value="1"/>
</dbReference>
<dbReference type="Pfam" id="PF00005">
    <property type="entry name" value="ABC_tran"/>
    <property type="match status" value="1"/>
</dbReference>
<dbReference type="AlphaFoldDB" id="A0RWG8"/>
<keyword evidence="3" id="KW-0547">Nucleotide-binding</keyword>
<dbReference type="KEGG" id="csy:CENSYa_1054"/>
<evidence type="ECO:0000256" key="3">
    <source>
        <dbReference type="ARBA" id="ARBA00022741"/>
    </source>
</evidence>
<dbReference type="Proteomes" id="UP000000758">
    <property type="component" value="Chromosome"/>
</dbReference>
<evidence type="ECO:0000256" key="4">
    <source>
        <dbReference type="ARBA" id="ARBA00022840"/>
    </source>
</evidence>
<accession>A0RWG8</accession>
<dbReference type="PANTHER" id="PTHR42734">
    <property type="entry name" value="METAL TRANSPORT SYSTEM ATP-BINDING PROTEIN TM_0124-RELATED"/>
    <property type="match status" value="1"/>
</dbReference>
<gene>
    <name evidence="6" type="ordered locus">CENSYa_1054</name>
</gene>
<dbReference type="PROSITE" id="PS50893">
    <property type="entry name" value="ABC_TRANSPORTER_2"/>
    <property type="match status" value="1"/>
</dbReference>
<dbReference type="PROSITE" id="PS00211">
    <property type="entry name" value="ABC_TRANSPORTER_1"/>
    <property type="match status" value="1"/>
</dbReference>
<dbReference type="InterPro" id="IPR027417">
    <property type="entry name" value="P-loop_NTPase"/>
</dbReference>
<evidence type="ECO:0000313" key="7">
    <source>
        <dbReference type="Proteomes" id="UP000000758"/>
    </source>
</evidence>
<dbReference type="InterPro" id="IPR017871">
    <property type="entry name" value="ABC_transporter-like_CS"/>
</dbReference>
<protein>
    <submittedName>
        <fullName evidence="6">ABC-type Mn2 /Zn2 transport system, ATPase component</fullName>
    </submittedName>
</protein>
<dbReference type="InterPro" id="IPR003593">
    <property type="entry name" value="AAA+_ATPase"/>
</dbReference>
<dbReference type="HOGENOM" id="CLU_000604_1_11_2"/>
<proteinExistence type="inferred from homology"/>
<dbReference type="GO" id="GO:0005524">
    <property type="term" value="F:ATP binding"/>
    <property type="evidence" value="ECO:0007669"/>
    <property type="project" value="UniProtKB-KW"/>
</dbReference>
<dbReference type="EMBL" id="DP000238">
    <property type="protein sequence ID" value="ABK77685.1"/>
    <property type="molecule type" value="Genomic_DNA"/>
</dbReference>
<organism evidence="6 7">
    <name type="scientific">Cenarchaeum symbiosum (strain A)</name>
    <dbReference type="NCBI Taxonomy" id="414004"/>
    <lineage>
        <taxon>Archaea</taxon>
        <taxon>Nitrososphaerota</taxon>
        <taxon>Candidatus Cenarchaeales</taxon>
        <taxon>Candidatus Cenarchaeaceae</taxon>
        <taxon>Candidatus Cenarchaeum</taxon>
    </lineage>
</organism>
<dbReference type="EnsemblBacteria" id="ABK77685">
    <property type="protein sequence ID" value="ABK77685"/>
    <property type="gene ID" value="CENSYa_1054"/>
</dbReference>
<dbReference type="CDD" id="cd03235">
    <property type="entry name" value="ABC_Metallic_Cations"/>
    <property type="match status" value="1"/>
</dbReference>
<evidence type="ECO:0000259" key="5">
    <source>
        <dbReference type="PROSITE" id="PS50893"/>
    </source>
</evidence>